<feature type="domain" description="NADP-dependent oxidoreductase" evidence="2">
    <location>
        <begin position="18"/>
        <end position="306"/>
    </location>
</feature>
<dbReference type="Gene3D" id="3.20.20.100">
    <property type="entry name" value="NADP-dependent oxidoreductase domain"/>
    <property type="match status" value="1"/>
</dbReference>
<comment type="caution">
    <text evidence="3">The sequence shown here is derived from an EMBL/GenBank/DDBJ whole genome shotgun (WGS) entry which is preliminary data.</text>
</comment>
<dbReference type="GO" id="GO:0016491">
    <property type="term" value="F:oxidoreductase activity"/>
    <property type="evidence" value="ECO:0007669"/>
    <property type="project" value="UniProtKB-KW"/>
</dbReference>
<name>A0A0A0EJJ0_9RHOB</name>
<dbReference type="InterPro" id="IPR036812">
    <property type="entry name" value="NAD(P)_OxRdtase_dom_sf"/>
</dbReference>
<dbReference type="OrthoDB" id="9803483at2"/>
<organism evidence="3 4">
    <name type="scientific">Pseudooceanicola atlanticus</name>
    <dbReference type="NCBI Taxonomy" id="1461694"/>
    <lineage>
        <taxon>Bacteria</taxon>
        <taxon>Pseudomonadati</taxon>
        <taxon>Pseudomonadota</taxon>
        <taxon>Alphaproteobacteria</taxon>
        <taxon>Rhodobacterales</taxon>
        <taxon>Paracoccaceae</taxon>
        <taxon>Pseudooceanicola</taxon>
    </lineage>
</organism>
<dbReference type="Proteomes" id="UP000030004">
    <property type="component" value="Unassembled WGS sequence"/>
</dbReference>
<dbReference type="AlphaFoldDB" id="A0A0A0EJJ0"/>
<dbReference type="eggNOG" id="COG0667">
    <property type="taxonomic scope" value="Bacteria"/>
</dbReference>
<sequence>MSFKQVELGRNGPKIAQLGFGAMSFAGFFGPTDEETSLATLDAAIKAGINFWDTANIYGMGVSETVIGKYLAAEKPDIVLATKGGIVPGPPRAIDNSASHLREELEKSLTKLQVDRVDLYYIHRHEPGRPIEEVVETLAGFIEEGLIGGYGLSEVMPGTLRRAHAIHPCRAVQNEYSLWTRLPELGLIDTCAELGTAFVAFSPLARGMIGETSVDPAQMSERDWRRVNPRFEEPNYSYNLAAIDAFRDYARSKGWKTAALALAWVMQRGDHVIPIPGTRTAAHLSEWQGAAEITLGPDELAEIAAILPAGFAHGDRYSDAQMMGVERYC</sequence>
<dbReference type="EMBL" id="AQQX01000001">
    <property type="protein sequence ID" value="KGM50554.1"/>
    <property type="molecule type" value="Genomic_DNA"/>
</dbReference>
<keyword evidence="4" id="KW-1185">Reference proteome</keyword>
<evidence type="ECO:0000313" key="3">
    <source>
        <dbReference type="EMBL" id="KGM50554.1"/>
    </source>
</evidence>
<dbReference type="PANTHER" id="PTHR43625:SF40">
    <property type="entry name" value="ALDO-KETO REDUCTASE YAKC [NADP(+)]"/>
    <property type="match status" value="1"/>
</dbReference>
<dbReference type="STRING" id="1461694.ATO9_03445"/>
<evidence type="ECO:0000313" key="4">
    <source>
        <dbReference type="Proteomes" id="UP000030004"/>
    </source>
</evidence>
<dbReference type="SUPFAM" id="SSF51430">
    <property type="entry name" value="NAD(P)-linked oxidoreductase"/>
    <property type="match status" value="1"/>
</dbReference>
<accession>A0A0A0EJJ0</accession>
<proteinExistence type="predicted"/>
<dbReference type="PRINTS" id="PR00069">
    <property type="entry name" value="ALDKETRDTASE"/>
</dbReference>
<reference evidence="3 4" key="1">
    <citation type="journal article" date="2015" name="Antonie Van Leeuwenhoek">
        <title>Pseudooceanicola atlanticus gen. nov. sp. nov., isolated from surface seawater of the Atlantic Ocean and reclassification of Oceanicola batsensis, Oceanicola marinus, Oceanicola nitratireducens, Oceanicola nanhaiensis, Oceanicola antarcticus and Oceanicola flagellatus, as Pseudooceanicola batsensis comb. nov., Pseudooceanicola marinus comb. nov., Pseudooceanicola nitratireducens comb. nov., Pseudooceanicola nanhaiensis comb. nov., Pseudooceanicola antarcticus comb. nov., and Pseudooceanicola flagellatus comb. nov.</title>
        <authorList>
            <person name="Lai Q."/>
            <person name="Li G."/>
            <person name="Liu X."/>
            <person name="Du Y."/>
            <person name="Sun F."/>
            <person name="Shao Z."/>
        </authorList>
    </citation>
    <scope>NUCLEOTIDE SEQUENCE [LARGE SCALE GENOMIC DNA]</scope>
    <source>
        <strain evidence="3 4">22II-s11g</strain>
    </source>
</reference>
<dbReference type="PANTHER" id="PTHR43625">
    <property type="entry name" value="AFLATOXIN B1 ALDEHYDE REDUCTASE"/>
    <property type="match status" value="1"/>
</dbReference>
<dbReference type="InterPro" id="IPR023210">
    <property type="entry name" value="NADP_OxRdtase_dom"/>
</dbReference>
<keyword evidence="1" id="KW-0560">Oxidoreductase</keyword>
<dbReference type="RefSeq" id="WP_043744975.1">
    <property type="nucleotide sequence ID" value="NZ_AQQX01000001.1"/>
</dbReference>
<dbReference type="GO" id="GO:0005737">
    <property type="term" value="C:cytoplasm"/>
    <property type="evidence" value="ECO:0007669"/>
    <property type="project" value="TreeGrafter"/>
</dbReference>
<evidence type="ECO:0000256" key="1">
    <source>
        <dbReference type="ARBA" id="ARBA00023002"/>
    </source>
</evidence>
<dbReference type="InterPro" id="IPR020471">
    <property type="entry name" value="AKR"/>
</dbReference>
<dbReference type="Pfam" id="PF00248">
    <property type="entry name" value="Aldo_ket_red"/>
    <property type="match status" value="1"/>
</dbReference>
<dbReference type="InterPro" id="IPR050791">
    <property type="entry name" value="Aldo-Keto_reductase"/>
</dbReference>
<protein>
    <submittedName>
        <fullName evidence="3">Aldo/keto reductase</fullName>
    </submittedName>
</protein>
<evidence type="ECO:0000259" key="2">
    <source>
        <dbReference type="Pfam" id="PF00248"/>
    </source>
</evidence>
<gene>
    <name evidence="3" type="ORF">ATO9_03445</name>
</gene>